<proteinExistence type="predicted"/>
<dbReference type="AlphaFoldDB" id="A0AAU7U505"/>
<accession>A0AAU7U505</accession>
<evidence type="ECO:0000313" key="1">
    <source>
        <dbReference type="EMBL" id="XBV47688.1"/>
    </source>
</evidence>
<name>A0AAU7U505_9GAMM</name>
<geneLocation type="plasmid" evidence="1">
    <name>plasmindB</name>
</geneLocation>
<dbReference type="EMBL" id="CP158294">
    <property type="protein sequence ID" value="XBV47688.1"/>
    <property type="molecule type" value="Genomic_DNA"/>
</dbReference>
<gene>
    <name evidence="1" type="ORF">AAF463_23950</name>
</gene>
<reference evidence="1" key="1">
    <citation type="submission" date="2024-06" db="EMBL/GenBank/DDBJ databases">
        <title>Multiomics insights into the TNT degradation mechanism by Pantoea sp. BJ2 isolated from an ammunition destruction site.</title>
        <authorList>
            <person name="Luo J."/>
        </authorList>
    </citation>
    <scope>NUCLEOTIDE SEQUENCE</scope>
    <source>
        <strain evidence="1">BJ2</strain>
        <plasmid evidence="1">plasmindB</plasmid>
    </source>
</reference>
<sequence>MAPTLILRYSKDLSEWPHPGDTRFIRCGYLLASRFLFKISEHEILPPFEDEIRRYIVIEKVGSRVSEARLSTEILDLEDDGKNEQEIIQTLLKSTLIDYSKNTVAARIGLRDYSFVDTGSRIECYQVAGAFTMPSAHRKGIISRTYLFLLNWYDHLVCDDMQTIPGAKIWAGPLIRGGEVRIYNENGEVFEDVLGEKGIGRHTGFLPWNRGRVSDVSGWRPNELQTTIQKFIVLIISRGTSLKIGFVP</sequence>
<protein>
    <submittedName>
        <fullName evidence="1">Uncharacterized protein</fullName>
    </submittedName>
</protein>
<keyword evidence="1" id="KW-0614">Plasmid</keyword>
<organism evidence="1">
    <name type="scientific">Pantoea sp. BJ2</name>
    <dbReference type="NCBI Taxonomy" id="3141322"/>
    <lineage>
        <taxon>Bacteria</taxon>
        <taxon>Pseudomonadati</taxon>
        <taxon>Pseudomonadota</taxon>
        <taxon>Gammaproteobacteria</taxon>
        <taxon>Enterobacterales</taxon>
        <taxon>Erwiniaceae</taxon>
        <taxon>Pantoea</taxon>
    </lineage>
</organism>
<dbReference type="RefSeq" id="WP_350262734.1">
    <property type="nucleotide sequence ID" value="NZ_CP158294.1"/>
</dbReference>